<name>A0A3L9ZTS2_9FLAO</name>
<evidence type="ECO:0000313" key="4">
    <source>
        <dbReference type="EMBL" id="RMA75730.1"/>
    </source>
</evidence>
<dbReference type="Gene3D" id="2.160.20.120">
    <property type="match status" value="1"/>
</dbReference>
<feature type="compositionally biased region" description="Basic and acidic residues" evidence="1">
    <location>
        <begin position="224"/>
        <end position="234"/>
    </location>
</feature>
<comment type="caution">
    <text evidence="4">The sequence shown here is derived from an EMBL/GenBank/DDBJ whole genome shotgun (WGS) entry which is preliminary data.</text>
</comment>
<dbReference type="InterPro" id="IPR021255">
    <property type="entry name" value="DUF2807"/>
</dbReference>
<organism evidence="4 5">
    <name type="scientific">Flavobacterium weaverense</name>
    <dbReference type="NCBI Taxonomy" id="271156"/>
    <lineage>
        <taxon>Bacteria</taxon>
        <taxon>Pseudomonadati</taxon>
        <taxon>Bacteroidota</taxon>
        <taxon>Flavobacteriia</taxon>
        <taxon>Flavobacteriales</taxon>
        <taxon>Flavobacteriaceae</taxon>
        <taxon>Flavobacterium</taxon>
    </lineage>
</organism>
<evidence type="ECO:0000256" key="1">
    <source>
        <dbReference type="SAM" id="MobiDB-lite"/>
    </source>
</evidence>
<dbReference type="Proteomes" id="UP000280368">
    <property type="component" value="Unassembled WGS sequence"/>
</dbReference>
<feature type="chain" id="PRO_5018119418" evidence="2">
    <location>
        <begin position="22"/>
        <end position="244"/>
    </location>
</feature>
<accession>A0A3L9ZTS2</accession>
<evidence type="ECO:0000259" key="3">
    <source>
        <dbReference type="Pfam" id="PF10988"/>
    </source>
</evidence>
<dbReference type="AlphaFoldDB" id="A0A3L9ZTS2"/>
<gene>
    <name evidence="4" type="ORF">BC961_1422</name>
</gene>
<feature type="signal peptide" evidence="2">
    <location>
        <begin position="1"/>
        <end position="21"/>
    </location>
</feature>
<dbReference type="PANTHER" id="PTHR39200">
    <property type="entry name" value="HYPOTHETICAL EXPORTED PROTEIN"/>
    <property type="match status" value="1"/>
</dbReference>
<keyword evidence="5" id="KW-1185">Reference proteome</keyword>
<feature type="domain" description="Putative auto-transporter adhesin head GIN" evidence="3">
    <location>
        <begin position="44"/>
        <end position="228"/>
    </location>
</feature>
<reference evidence="4 5" key="1">
    <citation type="submission" date="2018-10" db="EMBL/GenBank/DDBJ databases">
        <title>Genomic Encyclopedia of Archaeal and Bacterial Type Strains, Phase II (KMG-II): from individual species to whole genera.</title>
        <authorList>
            <person name="Goeker M."/>
        </authorList>
    </citation>
    <scope>NUCLEOTIDE SEQUENCE [LARGE SCALE GENOMIC DNA]</scope>
    <source>
        <strain evidence="4 5">DSM 19727</strain>
    </source>
</reference>
<dbReference type="OrthoDB" id="5585143at2"/>
<dbReference type="RefSeq" id="WP_121925130.1">
    <property type="nucleotide sequence ID" value="NZ_CBCSGA010000008.1"/>
</dbReference>
<keyword evidence="2" id="KW-0732">Signal</keyword>
<evidence type="ECO:0000313" key="5">
    <source>
        <dbReference type="Proteomes" id="UP000280368"/>
    </source>
</evidence>
<dbReference type="EMBL" id="REFH01000009">
    <property type="protein sequence ID" value="RMA75730.1"/>
    <property type="molecule type" value="Genomic_DNA"/>
</dbReference>
<evidence type="ECO:0000256" key="2">
    <source>
        <dbReference type="SAM" id="SignalP"/>
    </source>
</evidence>
<dbReference type="Pfam" id="PF10988">
    <property type="entry name" value="DUF2807"/>
    <property type="match status" value="1"/>
</dbReference>
<protein>
    <submittedName>
        <fullName evidence="4">Putative autotransporter adhesin-like protein</fullName>
    </submittedName>
</protein>
<proteinExistence type="predicted"/>
<sequence length="244" mass="25968">MKKSIQLALTCALLFTTVSNAQWFSNQKIKGNGKVVSEKRVTAAYDKIAVIGFFDVELIAGKEGNITLNGEENLLPYIKIEVVNQELKISTEKNKNISTSNGKKLLITVPFESISQVSLTGSGDIDTKNTIMANKFAVKLTGSGDLRLSIDSKELDVTLNGSGDIVLNGKTENINSVLSGSGDIKASKMKSKNANVTVSGSGDSSIFCSESIYARVSGSGDIKYSGDPEKKDTKVNGSGDITKL</sequence>
<dbReference type="PANTHER" id="PTHR39200:SF1">
    <property type="entry name" value="AUTO-TRANSPORTER ADHESIN HEAD GIN DOMAIN-CONTAINING PROTEIN-RELATED"/>
    <property type="match status" value="1"/>
</dbReference>
<feature type="region of interest" description="Disordered" evidence="1">
    <location>
        <begin position="220"/>
        <end position="244"/>
    </location>
</feature>